<dbReference type="PANTHER" id="PTHR36222">
    <property type="entry name" value="SERINE PROTEASE INHIBITOR RV3364C"/>
    <property type="match status" value="1"/>
</dbReference>
<dbReference type="RefSeq" id="WP_345395524.1">
    <property type="nucleotide sequence ID" value="NZ_BAABLA010000024.1"/>
</dbReference>
<dbReference type="SMART" id="SM00960">
    <property type="entry name" value="Robl_LC7"/>
    <property type="match status" value="1"/>
</dbReference>
<comment type="caution">
    <text evidence="2">The sequence shown here is derived from an EMBL/GenBank/DDBJ whole genome shotgun (WGS) entry which is preliminary data.</text>
</comment>
<feature type="domain" description="Roadblock/LAMTOR2" evidence="1">
    <location>
        <begin position="13"/>
        <end position="103"/>
    </location>
</feature>
<name>A0ABW2BVW0_9PSEU</name>
<dbReference type="Pfam" id="PF03259">
    <property type="entry name" value="Robl_LC7"/>
    <property type="match status" value="1"/>
</dbReference>
<keyword evidence="3" id="KW-1185">Reference proteome</keyword>
<dbReference type="Proteomes" id="UP001596337">
    <property type="component" value="Unassembled WGS sequence"/>
</dbReference>
<dbReference type="Gene3D" id="3.30.450.30">
    <property type="entry name" value="Dynein light chain 2a, cytoplasmic"/>
    <property type="match status" value="1"/>
</dbReference>
<dbReference type="EMBL" id="JBHSXX010000001">
    <property type="protein sequence ID" value="MFC6866475.1"/>
    <property type="molecule type" value="Genomic_DNA"/>
</dbReference>
<proteinExistence type="predicted"/>
<evidence type="ECO:0000259" key="1">
    <source>
        <dbReference type="SMART" id="SM00960"/>
    </source>
</evidence>
<organism evidence="2 3">
    <name type="scientific">Haloechinothrix salitolerans</name>
    <dbReference type="NCBI Taxonomy" id="926830"/>
    <lineage>
        <taxon>Bacteria</taxon>
        <taxon>Bacillati</taxon>
        <taxon>Actinomycetota</taxon>
        <taxon>Actinomycetes</taxon>
        <taxon>Pseudonocardiales</taxon>
        <taxon>Pseudonocardiaceae</taxon>
        <taxon>Haloechinothrix</taxon>
    </lineage>
</organism>
<accession>A0ABW2BVW0</accession>
<dbReference type="InterPro" id="IPR004942">
    <property type="entry name" value="Roadblock/LAMTOR2_dom"/>
</dbReference>
<dbReference type="InterPro" id="IPR053141">
    <property type="entry name" value="Mycobact_SerProt_Inhib_Rv3364c"/>
</dbReference>
<reference evidence="3" key="1">
    <citation type="journal article" date="2019" name="Int. J. Syst. Evol. Microbiol.">
        <title>The Global Catalogue of Microorganisms (GCM) 10K type strain sequencing project: providing services to taxonomists for standard genome sequencing and annotation.</title>
        <authorList>
            <consortium name="The Broad Institute Genomics Platform"/>
            <consortium name="The Broad Institute Genome Sequencing Center for Infectious Disease"/>
            <person name="Wu L."/>
            <person name="Ma J."/>
        </authorList>
    </citation>
    <scope>NUCLEOTIDE SEQUENCE [LARGE SCALE GENOMIC DNA]</scope>
    <source>
        <strain evidence="3">KCTC 32255</strain>
    </source>
</reference>
<protein>
    <submittedName>
        <fullName evidence="2">Roadblock/LC7 domain-containing protein</fullName>
    </submittedName>
</protein>
<dbReference type="PANTHER" id="PTHR36222:SF1">
    <property type="entry name" value="SERINE PROTEASE INHIBITOR RV3364C"/>
    <property type="match status" value="1"/>
</dbReference>
<dbReference type="SUPFAM" id="SSF103196">
    <property type="entry name" value="Roadblock/LC7 domain"/>
    <property type="match status" value="1"/>
</dbReference>
<evidence type="ECO:0000313" key="3">
    <source>
        <dbReference type="Proteomes" id="UP001596337"/>
    </source>
</evidence>
<gene>
    <name evidence="2" type="ORF">ACFQGD_04900</name>
</gene>
<evidence type="ECO:0000313" key="2">
    <source>
        <dbReference type="EMBL" id="MFC6866475.1"/>
    </source>
</evidence>
<sequence length="141" mass="14678">MAPSAGQPTGTIDSLLTDFAQRVDGVAHAVVVGYDGLPLAVSAELPRDRAEQLSAITSGLMHMAGSAADCFTGGAVNQTVIEMERGYLYLMWVHDGAVVAALASPRSDLGTVAYEMAMLTDSLADKIPRAAQQARGDKGAR</sequence>